<dbReference type="Gene3D" id="2.10.80.10">
    <property type="entry name" value="Lipase, subunit A"/>
    <property type="match status" value="1"/>
</dbReference>
<organism evidence="3">
    <name type="scientific">Coptotermes formosanus</name>
    <name type="common">Formosan subterranean termite</name>
    <dbReference type="NCBI Taxonomy" id="36987"/>
    <lineage>
        <taxon>Eukaryota</taxon>
        <taxon>Metazoa</taxon>
        <taxon>Ecdysozoa</taxon>
        <taxon>Arthropoda</taxon>
        <taxon>Hexapoda</taxon>
        <taxon>Insecta</taxon>
        <taxon>Pterygota</taxon>
        <taxon>Neoptera</taxon>
        <taxon>Polyneoptera</taxon>
        <taxon>Dictyoptera</taxon>
        <taxon>Blattodea</taxon>
        <taxon>Blattoidea</taxon>
        <taxon>Termitoidae</taxon>
        <taxon>Rhinotermitidae</taxon>
        <taxon>Coptotermes</taxon>
    </lineage>
</organism>
<evidence type="ECO:0000256" key="2">
    <source>
        <dbReference type="SAM" id="SignalP"/>
    </source>
</evidence>
<feature type="region of interest" description="Disordered" evidence="1">
    <location>
        <begin position="100"/>
        <end position="127"/>
    </location>
</feature>
<evidence type="ECO:0000313" key="3">
    <source>
        <dbReference type="EMBL" id="AGM32062.1"/>
    </source>
</evidence>
<feature type="signal peptide" evidence="2">
    <location>
        <begin position="1"/>
        <end position="23"/>
    </location>
</feature>
<accession>R4V0E9</accession>
<feature type="chain" id="PRO_5004380203" description="Prokineticin domain-containing protein" evidence="2">
    <location>
        <begin position="24"/>
        <end position="127"/>
    </location>
</feature>
<sequence length="127" mass="13234">MLQLESLCAALLVLSLGTSLLEGARMHCDNNTECPEDHCCLQVEDDFVCTQLPTVGEVCQLDAGQDTADNPADHQQNARVALCPCAAGLTCSSADSVSQETDVSTSSGSVGVCKAAEEKTEEGEPAE</sequence>
<dbReference type="AlphaFoldDB" id="R4V0E9"/>
<feature type="compositionally biased region" description="Low complexity" evidence="1">
    <location>
        <begin position="103"/>
        <end position="112"/>
    </location>
</feature>
<dbReference type="EMBL" id="KC632248">
    <property type="protein sequence ID" value="AGM32062.1"/>
    <property type="molecule type" value="mRNA"/>
</dbReference>
<proteinExistence type="evidence at transcript level"/>
<protein>
    <recommendedName>
        <fullName evidence="4">Prokineticin domain-containing protein</fullName>
    </recommendedName>
</protein>
<evidence type="ECO:0000256" key="1">
    <source>
        <dbReference type="SAM" id="MobiDB-lite"/>
    </source>
</evidence>
<name>R4V0E9_COPFO</name>
<keyword evidence="2" id="KW-0732">Signal</keyword>
<evidence type="ECO:0008006" key="4">
    <source>
        <dbReference type="Google" id="ProtNLM"/>
    </source>
</evidence>
<reference evidence="3" key="1">
    <citation type="submission" date="2013-02" db="EMBL/GenBank/DDBJ databases">
        <title>Immune-Related transcriptome of Coptotermes formosanus Shiraki workers: the defense mechanism.</title>
        <authorList>
            <person name="Hussain A."/>
            <person name="Li Y.F."/>
            <person name="Wen S.Y."/>
        </authorList>
    </citation>
    <scope>NUCLEOTIDE SEQUENCE</scope>
</reference>